<organism evidence="2 3">
    <name type="scientific">Aspergillus granulosus</name>
    <dbReference type="NCBI Taxonomy" id="176169"/>
    <lineage>
        <taxon>Eukaryota</taxon>
        <taxon>Fungi</taxon>
        <taxon>Dikarya</taxon>
        <taxon>Ascomycota</taxon>
        <taxon>Pezizomycotina</taxon>
        <taxon>Eurotiomycetes</taxon>
        <taxon>Eurotiomycetidae</taxon>
        <taxon>Eurotiales</taxon>
        <taxon>Aspergillaceae</taxon>
        <taxon>Aspergillus</taxon>
        <taxon>Aspergillus subgen. Nidulantes</taxon>
    </lineage>
</organism>
<name>A0ABR4H6A7_9EURO</name>
<accession>A0ABR4H6A7</accession>
<dbReference type="EMBL" id="JBFXLT010000066">
    <property type="protein sequence ID" value="KAL2810855.1"/>
    <property type="molecule type" value="Genomic_DNA"/>
</dbReference>
<evidence type="ECO:0000256" key="1">
    <source>
        <dbReference type="SAM" id="MobiDB-lite"/>
    </source>
</evidence>
<dbReference type="Proteomes" id="UP001610334">
    <property type="component" value="Unassembled WGS sequence"/>
</dbReference>
<evidence type="ECO:0000313" key="2">
    <source>
        <dbReference type="EMBL" id="KAL2810855.1"/>
    </source>
</evidence>
<feature type="compositionally biased region" description="Acidic residues" evidence="1">
    <location>
        <begin position="66"/>
        <end position="80"/>
    </location>
</feature>
<reference evidence="2 3" key="1">
    <citation type="submission" date="2024-07" db="EMBL/GenBank/DDBJ databases">
        <title>Section-level genome sequencing and comparative genomics of Aspergillus sections Usti and Cavernicolus.</title>
        <authorList>
            <consortium name="Lawrence Berkeley National Laboratory"/>
            <person name="Nybo J.L."/>
            <person name="Vesth T.C."/>
            <person name="Theobald S."/>
            <person name="Frisvad J.C."/>
            <person name="Larsen T.O."/>
            <person name="Kjaerboelling I."/>
            <person name="Rothschild-Mancinelli K."/>
            <person name="Lyhne E.K."/>
            <person name="Kogle M.E."/>
            <person name="Barry K."/>
            <person name="Clum A."/>
            <person name="Na H."/>
            <person name="Ledsgaard L."/>
            <person name="Lin J."/>
            <person name="Lipzen A."/>
            <person name="Kuo A."/>
            <person name="Riley R."/>
            <person name="Mondo S."/>
            <person name="Labutti K."/>
            <person name="Haridas S."/>
            <person name="Pangalinan J."/>
            <person name="Salamov A.A."/>
            <person name="Simmons B.A."/>
            <person name="Magnuson J.K."/>
            <person name="Chen J."/>
            <person name="Drula E."/>
            <person name="Henrissat B."/>
            <person name="Wiebenga A."/>
            <person name="Lubbers R.J."/>
            <person name="Gomes A.C."/>
            <person name="Makela M.R."/>
            <person name="Stajich J."/>
            <person name="Grigoriev I.V."/>
            <person name="Mortensen U.H."/>
            <person name="De Vries R.P."/>
            <person name="Baker S.E."/>
            <person name="Andersen M.R."/>
        </authorList>
    </citation>
    <scope>NUCLEOTIDE SEQUENCE [LARGE SCALE GENOMIC DNA]</scope>
    <source>
        <strain evidence="2 3">CBS 588.65</strain>
    </source>
</reference>
<feature type="region of interest" description="Disordered" evidence="1">
    <location>
        <begin position="60"/>
        <end position="117"/>
    </location>
</feature>
<comment type="caution">
    <text evidence="2">The sequence shown here is derived from an EMBL/GenBank/DDBJ whole genome shotgun (WGS) entry which is preliminary data.</text>
</comment>
<feature type="compositionally biased region" description="Basic and acidic residues" evidence="1">
    <location>
        <begin position="108"/>
        <end position="117"/>
    </location>
</feature>
<keyword evidence="3" id="KW-1185">Reference proteome</keyword>
<feature type="compositionally biased region" description="Gly residues" evidence="1">
    <location>
        <begin position="90"/>
        <end position="99"/>
    </location>
</feature>
<gene>
    <name evidence="2" type="ORF">BJX63DRAFT_303438</name>
</gene>
<evidence type="ECO:0000313" key="3">
    <source>
        <dbReference type="Proteomes" id="UP001610334"/>
    </source>
</evidence>
<sequence>MRRRSWGRWRVMISYIRDEWFACRYRQPATCGLPSAVNLTTLGALLINGLLPRKEGDIVLVGPDQNADDDEEDEEDDEDDRDGHVPLHGGRAGKSGEGDLGWFPSSVMRKDKRGEKK</sequence>
<protein>
    <submittedName>
        <fullName evidence="2">Uncharacterized protein</fullName>
    </submittedName>
</protein>
<proteinExistence type="predicted"/>